<evidence type="ECO:0000313" key="3">
    <source>
        <dbReference type="EMBL" id="ALO21639.1"/>
    </source>
</evidence>
<dbReference type="InterPro" id="IPR000305">
    <property type="entry name" value="GIY-YIG_endonuc"/>
</dbReference>
<gene>
    <name evidence="3" type="primary">orf152</name>
</gene>
<reference evidence="3" key="1">
    <citation type="journal article" date="2015" name="BMC Evol. Biol.">
        <title>Chloroplast phylogenomic analysis of chlorophyte green algae identifies a novel lineage sister to the Sphaeropleales (Chlorophyceae).</title>
        <authorList>
            <person name="Lemieux C."/>
            <person name="Vincent A.T."/>
            <person name="Labarre A."/>
            <person name="Otis C."/>
            <person name="Turmel M."/>
        </authorList>
    </citation>
    <scope>NUCLEOTIDE SEQUENCE</scope>
</reference>
<keyword evidence="1" id="KW-0812">Transmembrane</keyword>
<dbReference type="GO" id="GO:0004519">
    <property type="term" value="F:endonuclease activity"/>
    <property type="evidence" value="ECO:0007669"/>
    <property type="project" value="UniProtKB-KW"/>
</dbReference>
<geneLocation type="chloroplast" evidence="3"/>
<evidence type="ECO:0000256" key="1">
    <source>
        <dbReference type="SAM" id="Phobius"/>
    </source>
</evidence>
<dbReference type="Pfam" id="PF01541">
    <property type="entry name" value="GIY-YIG"/>
    <property type="match status" value="1"/>
</dbReference>
<dbReference type="SUPFAM" id="SSF82771">
    <property type="entry name" value="GIY-YIG endonuclease"/>
    <property type="match status" value="1"/>
</dbReference>
<dbReference type="EMBL" id="KT625326">
    <property type="protein sequence ID" value="ALO21639.1"/>
    <property type="molecule type" value="Genomic_DNA"/>
</dbReference>
<feature type="domain" description="GIY-YIG" evidence="2">
    <location>
        <begin position="83"/>
        <end position="114"/>
    </location>
</feature>
<keyword evidence="1" id="KW-1133">Transmembrane helix</keyword>
<keyword evidence="3" id="KW-0255">Endonuclease</keyword>
<organism evidence="3">
    <name type="scientific">Stephanosphaera pluvialis</name>
    <dbReference type="NCBI Taxonomy" id="51712"/>
    <lineage>
        <taxon>Eukaryota</taxon>
        <taxon>Viridiplantae</taxon>
        <taxon>Chlorophyta</taxon>
        <taxon>core chlorophytes</taxon>
        <taxon>Chlorophyceae</taxon>
        <taxon>CS clade</taxon>
        <taxon>Chlamydomonadales</taxon>
        <taxon>Haematococcaceae</taxon>
        <taxon>Stephanosphaera</taxon>
    </lineage>
</organism>
<feature type="transmembrane region" description="Helical" evidence="1">
    <location>
        <begin position="132"/>
        <end position="150"/>
    </location>
</feature>
<keyword evidence="3" id="KW-0540">Nuclease</keyword>
<evidence type="ECO:0000259" key="2">
    <source>
        <dbReference type="Pfam" id="PF01541"/>
    </source>
</evidence>
<name>A0A0S2IE63_9CHLO</name>
<keyword evidence="3" id="KW-0934">Plastid</keyword>
<keyword evidence="1" id="KW-0472">Membrane</keyword>
<accession>A0A0S2IE63</accession>
<protein>
    <submittedName>
        <fullName evidence="3">Putative GIY YIG homing endonuclease</fullName>
    </submittedName>
</protein>
<sequence>MCYTNTDASKVTALFGERYTLHALPLDLRTPESYEQTVDSIVTMAKPINSTLLNNMVNDLPVTFPYQNYGFGRTPNSGLTKQAGLYIIINKEAKKIYLGGSTNLAQRKGEYKLSFTNPNRLHKVSPNMREDLALHGPGSFFLFLLSIFLLNL</sequence>
<dbReference type="AlphaFoldDB" id="A0A0S2IE63"/>
<proteinExistence type="predicted"/>
<keyword evidence="3" id="KW-0378">Hydrolase</keyword>
<keyword evidence="3" id="KW-0150">Chloroplast</keyword>
<dbReference type="InterPro" id="IPR035901">
    <property type="entry name" value="GIY-YIG_endonuc_sf"/>
</dbReference>